<dbReference type="InterPro" id="IPR013783">
    <property type="entry name" value="Ig-like_fold"/>
</dbReference>
<feature type="region of interest" description="Disordered" evidence="1">
    <location>
        <begin position="75"/>
        <end position="95"/>
    </location>
</feature>
<dbReference type="InterPro" id="IPR013106">
    <property type="entry name" value="Ig_V-set"/>
</dbReference>
<gene>
    <name evidence="5" type="primary">LOC101363200</name>
</gene>
<dbReference type="RefSeq" id="XP_004416954.1">
    <property type="nucleotide sequence ID" value="XM_004416897.1"/>
</dbReference>
<protein>
    <submittedName>
        <fullName evidence="5">Uncharacterized protein LOC101363200</fullName>
    </submittedName>
</protein>
<dbReference type="InterPro" id="IPR036179">
    <property type="entry name" value="Ig-like_dom_sf"/>
</dbReference>
<feature type="signal peptide" evidence="2">
    <location>
        <begin position="1"/>
        <end position="19"/>
    </location>
</feature>
<feature type="domain" description="Immunoglobulin V-set" evidence="3">
    <location>
        <begin position="29"/>
        <end position="112"/>
    </location>
</feature>
<dbReference type="Proteomes" id="UP000245340">
    <property type="component" value="Unplaced"/>
</dbReference>
<organism evidence="4 5">
    <name type="scientific">Odobenus rosmarus divergens</name>
    <name type="common">Pacific walrus</name>
    <dbReference type="NCBI Taxonomy" id="9708"/>
    <lineage>
        <taxon>Eukaryota</taxon>
        <taxon>Metazoa</taxon>
        <taxon>Chordata</taxon>
        <taxon>Craniata</taxon>
        <taxon>Vertebrata</taxon>
        <taxon>Euteleostomi</taxon>
        <taxon>Mammalia</taxon>
        <taxon>Eutheria</taxon>
        <taxon>Laurasiatheria</taxon>
        <taxon>Carnivora</taxon>
        <taxon>Caniformia</taxon>
        <taxon>Pinnipedia</taxon>
        <taxon>Odobenidae</taxon>
        <taxon>Odobenus</taxon>
    </lineage>
</organism>
<evidence type="ECO:0000313" key="5">
    <source>
        <dbReference type="RefSeq" id="XP_004416954.1"/>
    </source>
</evidence>
<dbReference type="InterPro" id="IPR050150">
    <property type="entry name" value="IgV_Light_Chain"/>
</dbReference>
<feature type="chain" id="PRO_5038579594" evidence="2">
    <location>
        <begin position="20"/>
        <end position="350"/>
    </location>
</feature>
<dbReference type="PANTHER" id="PTHR23267">
    <property type="entry name" value="IMMUNOGLOBULIN LIGHT CHAIN"/>
    <property type="match status" value="1"/>
</dbReference>
<dbReference type="SUPFAM" id="SSF48726">
    <property type="entry name" value="Immunoglobulin"/>
    <property type="match status" value="1"/>
</dbReference>
<name>A0A9B0M5B8_ODORO</name>
<evidence type="ECO:0000259" key="3">
    <source>
        <dbReference type="Pfam" id="PF07686"/>
    </source>
</evidence>
<dbReference type="Pfam" id="PF07686">
    <property type="entry name" value="V-set"/>
    <property type="match status" value="1"/>
</dbReference>
<evidence type="ECO:0000256" key="1">
    <source>
        <dbReference type="SAM" id="MobiDB-lite"/>
    </source>
</evidence>
<keyword evidence="4" id="KW-1185">Reference proteome</keyword>
<evidence type="ECO:0000313" key="4">
    <source>
        <dbReference type="Proteomes" id="UP000245340"/>
    </source>
</evidence>
<evidence type="ECO:0000256" key="2">
    <source>
        <dbReference type="SAM" id="SignalP"/>
    </source>
</evidence>
<keyword evidence="2" id="KW-0732">Signal</keyword>
<sequence>MAWIPVLLVFLSHGTICVCGHLSRPVLTRPPSLSAALEATDGLTCTLSRDIGVGGSDIYWIQQRPGSPPQDLLRFSSDSDKHQGSGVPGRFSGSKDASANAGLLRILGLQAEAEADSHWAVVLGSGRSYRSSQRLRQRGSETETPGPFSLVLFIEKLLWGFLSGVCQCGAKHSDRDTWGGDKVLGPWVPSSDTCPEVLNPFTGDSSRTHSPGFGHEMGPRWNSVLSLHTVPMEPLKCKPECLLILIRIHITNTFSLLSSSRIILFLPSQCPESPVNGTELCTSHITRGGSAVQWPDLSAMGSVRAVCTRLRTREGAVNWRLFPRLQEPHAAMRGLRVTCGCSPGSHLTGD</sequence>
<dbReference type="Gene3D" id="2.60.40.10">
    <property type="entry name" value="Immunoglobulins"/>
    <property type="match status" value="1"/>
</dbReference>
<accession>A0A9B0M5B8</accession>
<reference evidence="5" key="1">
    <citation type="submission" date="2025-08" db="UniProtKB">
        <authorList>
            <consortium name="RefSeq"/>
        </authorList>
    </citation>
    <scope>IDENTIFICATION</scope>
</reference>
<proteinExistence type="predicted"/>
<dbReference type="AlphaFoldDB" id="A0A9B0M5B8"/>